<accession>A0ABP8V1A2</accession>
<dbReference type="EMBL" id="BAABFL010000350">
    <property type="protein sequence ID" value="GAA4650013.1"/>
    <property type="molecule type" value="Genomic_DNA"/>
</dbReference>
<name>A0ABP8V1A2_9GAMM</name>
<evidence type="ECO:0000313" key="2">
    <source>
        <dbReference type="Proteomes" id="UP001500604"/>
    </source>
</evidence>
<keyword evidence="2" id="KW-1185">Reference proteome</keyword>
<gene>
    <name evidence="1" type="ORF">GCM10023116_22960</name>
</gene>
<comment type="caution">
    <text evidence="1">The sequence shown here is derived from an EMBL/GenBank/DDBJ whole genome shotgun (WGS) entry which is preliminary data.</text>
</comment>
<protein>
    <submittedName>
        <fullName evidence="1">Uncharacterized protein</fullName>
    </submittedName>
</protein>
<reference evidence="2" key="1">
    <citation type="journal article" date="2019" name="Int. J. Syst. Evol. Microbiol.">
        <title>The Global Catalogue of Microorganisms (GCM) 10K type strain sequencing project: providing services to taxonomists for standard genome sequencing and annotation.</title>
        <authorList>
            <consortium name="The Broad Institute Genomics Platform"/>
            <consortium name="The Broad Institute Genome Sequencing Center for Infectious Disease"/>
            <person name="Wu L."/>
            <person name="Ma J."/>
        </authorList>
    </citation>
    <scope>NUCLEOTIDE SEQUENCE [LARGE SCALE GENOMIC DNA]</scope>
    <source>
        <strain evidence="2">JCM 17805</strain>
    </source>
</reference>
<evidence type="ECO:0000313" key="1">
    <source>
        <dbReference type="EMBL" id="GAA4650013.1"/>
    </source>
</evidence>
<proteinExistence type="predicted"/>
<dbReference type="Proteomes" id="UP001500604">
    <property type="component" value="Unassembled WGS sequence"/>
</dbReference>
<organism evidence="1 2">
    <name type="scientific">Kistimonas scapharcae</name>
    <dbReference type="NCBI Taxonomy" id="1036133"/>
    <lineage>
        <taxon>Bacteria</taxon>
        <taxon>Pseudomonadati</taxon>
        <taxon>Pseudomonadota</taxon>
        <taxon>Gammaproteobacteria</taxon>
        <taxon>Oceanospirillales</taxon>
        <taxon>Endozoicomonadaceae</taxon>
        <taxon>Kistimonas</taxon>
    </lineage>
</organism>
<dbReference type="RefSeq" id="WP_345196082.1">
    <property type="nucleotide sequence ID" value="NZ_BAABFL010000350.1"/>
</dbReference>
<sequence>MKQYKQLIVKELVREPVLQHFTEEFERLIKAKLQQSDMRMTREDCSTFELTVQTTFDHFLQRYHRNYLDIEMLLDDFALFEMSEDEENVFNYDSPKDVVDDCLTVEISEQVVTQLIMQYGNQVHSELVALSNQWIEKHDPVVSEKALKQRYEYQENYQSYLEEQGLFGDVHLCWSRLETMLNGSLVELITAEFRQFGVIRNLDQLVGEVKTKMAGFLDQVYREFEAARV</sequence>